<dbReference type="InterPro" id="IPR001628">
    <property type="entry name" value="Znf_hrmn_rcpt"/>
</dbReference>
<keyword evidence="6 10" id="KW-0238">DNA-binding</keyword>
<proteinExistence type="inferred from homology"/>
<dbReference type="SUPFAM" id="SSF48508">
    <property type="entry name" value="Nuclear receptor ligand-binding domain"/>
    <property type="match status" value="1"/>
</dbReference>
<evidence type="ECO:0000259" key="12">
    <source>
        <dbReference type="PROSITE" id="PS51030"/>
    </source>
</evidence>
<evidence type="ECO:0000256" key="10">
    <source>
        <dbReference type="RuleBase" id="RU004334"/>
    </source>
</evidence>
<reference evidence="15" key="1">
    <citation type="submission" date="2025-08" db="UniProtKB">
        <authorList>
            <consortium name="RefSeq"/>
        </authorList>
    </citation>
    <scope>IDENTIFICATION</scope>
</reference>
<dbReference type="GeneID" id="108557076"/>
<dbReference type="Gene3D" id="3.30.50.10">
    <property type="entry name" value="Erythroid Transcription Factor GATA-1, subunit A"/>
    <property type="match status" value="1"/>
</dbReference>
<keyword evidence="7 10" id="KW-0804">Transcription</keyword>
<dbReference type="Pfam" id="PF00105">
    <property type="entry name" value="zf-C4"/>
    <property type="match status" value="1"/>
</dbReference>
<keyword evidence="8 10" id="KW-0675">Receptor</keyword>
<dbReference type="PRINTS" id="PR00398">
    <property type="entry name" value="STRDHORMONER"/>
</dbReference>
<dbReference type="RefSeq" id="XP_017768951.1">
    <property type="nucleotide sequence ID" value="XM_017913462.1"/>
</dbReference>
<evidence type="ECO:0000313" key="15">
    <source>
        <dbReference type="RefSeq" id="XP_017768951.1"/>
    </source>
</evidence>
<evidence type="ECO:0000256" key="5">
    <source>
        <dbReference type="ARBA" id="ARBA00023015"/>
    </source>
</evidence>
<evidence type="ECO:0000256" key="3">
    <source>
        <dbReference type="ARBA" id="ARBA00022771"/>
    </source>
</evidence>
<dbReference type="PROSITE" id="PS51030">
    <property type="entry name" value="NUCLEAR_REC_DBD_2"/>
    <property type="match status" value="1"/>
</dbReference>
<name>A0ABM1M301_NICVS</name>
<dbReference type="Gene3D" id="1.10.565.10">
    <property type="entry name" value="Retinoid X Receptor"/>
    <property type="match status" value="1"/>
</dbReference>
<keyword evidence="5 10" id="KW-0805">Transcription regulation</keyword>
<dbReference type="PROSITE" id="PS00031">
    <property type="entry name" value="NUCLEAR_REC_DBD_1"/>
    <property type="match status" value="1"/>
</dbReference>
<accession>A0ABM1M301</accession>
<dbReference type="SUPFAM" id="SSF57716">
    <property type="entry name" value="Glucocorticoid receptor-like (DNA-binding domain)"/>
    <property type="match status" value="1"/>
</dbReference>
<dbReference type="PRINTS" id="PR00047">
    <property type="entry name" value="STROIDFINGER"/>
</dbReference>
<evidence type="ECO:0000313" key="14">
    <source>
        <dbReference type="Proteomes" id="UP000695000"/>
    </source>
</evidence>
<keyword evidence="2 10" id="KW-0479">Metal-binding</keyword>
<evidence type="ECO:0000259" key="13">
    <source>
        <dbReference type="PROSITE" id="PS51843"/>
    </source>
</evidence>
<dbReference type="SMART" id="SM00430">
    <property type="entry name" value="HOLI"/>
    <property type="match status" value="1"/>
</dbReference>
<gene>
    <name evidence="15" type="primary">LOC108557076</name>
</gene>
<dbReference type="PANTHER" id="PTHR24083">
    <property type="entry name" value="NUCLEAR HORMONE RECEPTOR"/>
    <property type="match status" value="1"/>
</dbReference>
<evidence type="ECO:0000256" key="4">
    <source>
        <dbReference type="ARBA" id="ARBA00022833"/>
    </source>
</evidence>
<dbReference type="CDD" id="cd07163">
    <property type="entry name" value="NR_DBD_TLX"/>
    <property type="match status" value="1"/>
</dbReference>
<sequence length="444" mass="49299">MGTGDRLLDIPCKVCGDRSSGKHYGIYSCDGCSGFFKRSIHRNRVYTCKATGDMKGRCPVDKTHRNQCRACRLHKCFQASMNKDAVQHERGPRKPKLQQASAGGGIGGTMNPPPPPMTASSLQHMSEKMSQNPQLHFPAGLFGPAAHHHPLKAFALPPSSLHSPTQHLDALPPPLFHPQALPPPPLLNILMSAEKCQELVWNTKIQSSETSTSTTESSSGLSMSTGSVSNVPPVSPPLGLTLTPSWEILQETTARLLFMAVRWVRCLAPFQTLSKHDQLLLLQESWKELFLLHLAQWSVPWDLSSLLGCSQARDRLPQDIHTATEIKTIQEIMCRFRQISPDGSECGCMKAIVLFTPETAGLCDVQPVEMLQDQAQCILGDYVRNRYPRQPTRFGRLLLLVPSLRAIRPLTVELLFFKETIGEIPITQLLGDMYYMEKCSTIQA</sequence>
<dbReference type="InterPro" id="IPR001723">
    <property type="entry name" value="Nuclear_hrmn_rcpt"/>
</dbReference>
<dbReference type="PRINTS" id="PR01282">
    <property type="entry name" value="COUPTNFACTOR"/>
</dbReference>
<dbReference type="CDD" id="cd06950">
    <property type="entry name" value="NR_LBD_Tlx_PNR_like"/>
    <property type="match status" value="1"/>
</dbReference>
<feature type="region of interest" description="Disordered" evidence="11">
    <location>
        <begin position="206"/>
        <end position="230"/>
    </location>
</feature>
<dbReference type="InterPro" id="IPR013088">
    <property type="entry name" value="Znf_NHR/GATA"/>
</dbReference>
<evidence type="ECO:0000256" key="2">
    <source>
        <dbReference type="ARBA" id="ARBA00022723"/>
    </source>
</evidence>
<evidence type="ECO:0000256" key="8">
    <source>
        <dbReference type="ARBA" id="ARBA00023170"/>
    </source>
</evidence>
<dbReference type="Proteomes" id="UP000695000">
    <property type="component" value="Unplaced"/>
</dbReference>
<dbReference type="InterPro" id="IPR050274">
    <property type="entry name" value="Nuclear_hormone_rcpt_NR2"/>
</dbReference>
<feature type="domain" description="NR LBD" evidence="13">
    <location>
        <begin position="182"/>
        <end position="437"/>
    </location>
</feature>
<dbReference type="InterPro" id="IPR000536">
    <property type="entry name" value="Nucl_hrmn_rcpt_lig-bd"/>
</dbReference>
<dbReference type="Pfam" id="PF00104">
    <property type="entry name" value="Hormone_recep"/>
    <property type="match status" value="1"/>
</dbReference>
<feature type="domain" description="Nuclear receptor" evidence="12">
    <location>
        <begin position="9"/>
        <end position="88"/>
    </location>
</feature>
<dbReference type="PROSITE" id="PS51843">
    <property type="entry name" value="NR_LBD"/>
    <property type="match status" value="1"/>
</dbReference>
<feature type="compositionally biased region" description="Polar residues" evidence="11">
    <location>
        <begin position="119"/>
        <end position="134"/>
    </location>
</feature>
<evidence type="ECO:0000256" key="7">
    <source>
        <dbReference type="ARBA" id="ARBA00023163"/>
    </source>
</evidence>
<keyword evidence="4 10" id="KW-0862">Zinc</keyword>
<evidence type="ECO:0000256" key="6">
    <source>
        <dbReference type="ARBA" id="ARBA00023125"/>
    </source>
</evidence>
<dbReference type="SMART" id="SM00399">
    <property type="entry name" value="ZnF_C4"/>
    <property type="match status" value="1"/>
</dbReference>
<comment type="similarity">
    <text evidence="10">Belongs to the nuclear hormone receptor family.</text>
</comment>
<evidence type="ECO:0000256" key="9">
    <source>
        <dbReference type="ARBA" id="ARBA00023242"/>
    </source>
</evidence>
<dbReference type="InterPro" id="IPR035500">
    <property type="entry name" value="NHR-like_dom_sf"/>
</dbReference>
<keyword evidence="14" id="KW-1185">Reference proteome</keyword>
<keyword evidence="3 10" id="KW-0863">Zinc-finger</keyword>
<evidence type="ECO:0000256" key="1">
    <source>
        <dbReference type="ARBA" id="ARBA00004123"/>
    </source>
</evidence>
<organism evidence="14 15">
    <name type="scientific">Nicrophorus vespilloides</name>
    <name type="common">Boreal carrion beetle</name>
    <dbReference type="NCBI Taxonomy" id="110193"/>
    <lineage>
        <taxon>Eukaryota</taxon>
        <taxon>Metazoa</taxon>
        <taxon>Ecdysozoa</taxon>
        <taxon>Arthropoda</taxon>
        <taxon>Hexapoda</taxon>
        <taxon>Insecta</taxon>
        <taxon>Pterygota</taxon>
        <taxon>Neoptera</taxon>
        <taxon>Endopterygota</taxon>
        <taxon>Coleoptera</taxon>
        <taxon>Polyphaga</taxon>
        <taxon>Staphyliniformia</taxon>
        <taxon>Silphidae</taxon>
        <taxon>Nicrophorinae</taxon>
        <taxon>Nicrophorus</taxon>
    </lineage>
</organism>
<feature type="compositionally biased region" description="Low complexity" evidence="11">
    <location>
        <begin position="207"/>
        <end position="230"/>
    </location>
</feature>
<keyword evidence="9 10" id="KW-0539">Nucleus</keyword>
<comment type="subcellular location">
    <subcellularLocation>
        <location evidence="1 10">Nucleus</location>
    </subcellularLocation>
</comment>
<protein>
    <submittedName>
        <fullName evidence="15">Nuclear receptor subfamily 2 group E member 1</fullName>
    </submittedName>
</protein>
<evidence type="ECO:0000256" key="11">
    <source>
        <dbReference type="SAM" id="MobiDB-lite"/>
    </source>
</evidence>
<feature type="region of interest" description="Disordered" evidence="11">
    <location>
        <begin position="85"/>
        <end position="142"/>
    </location>
</feature>